<proteinExistence type="predicted"/>
<feature type="coiled-coil region" evidence="1">
    <location>
        <begin position="36"/>
        <end position="67"/>
    </location>
</feature>
<comment type="caution">
    <text evidence="2">The sequence shown here is derived from an EMBL/GenBank/DDBJ whole genome shotgun (WGS) entry which is preliminary data.</text>
</comment>
<dbReference type="AlphaFoldDB" id="A0A3M6THN8"/>
<dbReference type="OrthoDB" id="5986828at2759"/>
<keyword evidence="3" id="KW-1185">Reference proteome</keyword>
<dbReference type="Proteomes" id="UP000275408">
    <property type="component" value="Unassembled WGS sequence"/>
</dbReference>
<protein>
    <recommendedName>
        <fullName evidence="4">SPRY-associated domain-containing protein</fullName>
    </recommendedName>
</protein>
<evidence type="ECO:0000313" key="3">
    <source>
        <dbReference type="Proteomes" id="UP000275408"/>
    </source>
</evidence>
<evidence type="ECO:0000313" key="2">
    <source>
        <dbReference type="EMBL" id="RMX40927.1"/>
    </source>
</evidence>
<evidence type="ECO:0000256" key="1">
    <source>
        <dbReference type="SAM" id="Coils"/>
    </source>
</evidence>
<reference evidence="2 3" key="1">
    <citation type="journal article" date="2018" name="Sci. Rep.">
        <title>Comparative analysis of the Pocillopora damicornis genome highlights role of immune system in coral evolution.</title>
        <authorList>
            <person name="Cunning R."/>
            <person name="Bay R.A."/>
            <person name="Gillette P."/>
            <person name="Baker A.C."/>
            <person name="Traylor-Knowles N."/>
        </authorList>
    </citation>
    <scope>NUCLEOTIDE SEQUENCE [LARGE SCALE GENOMIC DNA]</scope>
    <source>
        <strain evidence="2">RSMAS</strain>
        <tissue evidence="2">Whole animal</tissue>
    </source>
</reference>
<gene>
    <name evidence="2" type="ORF">pdam_00017652</name>
</gene>
<accession>A0A3M6THN8</accession>
<keyword evidence="1" id="KW-0175">Coiled coil</keyword>
<evidence type="ECO:0008006" key="4">
    <source>
        <dbReference type="Google" id="ProtNLM"/>
    </source>
</evidence>
<sequence length="181" mass="21519">MERELASMQELIRILEQDVHITRDTVELFRQRQKAVEEKENRRRDIRHNLMTQVEEIESELGRALEERKELMSFIIECGIRKTVLEKDVQAIEKKVEFFWEDLYDPSPDPKTRAKTWQENLRPVRSTSDLNKAVLKPPLCFAQDADDLQVWDVPYDASDEQLFAERLRNEVLITKSKETFV</sequence>
<organism evidence="2 3">
    <name type="scientific">Pocillopora damicornis</name>
    <name type="common">Cauliflower coral</name>
    <name type="synonym">Millepora damicornis</name>
    <dbReference type="NCBI Taxonomy" id="46731"/>
    <lineage>
        <taxon>Eukaryota</taxon>
        <taxon>Metazoa</taxon>
        <taxon>Cnidaria</taxon>
        <taxon>Anthozoa</taxon>
        <taxon>Hexacorallia</taxon>
        <taxon>Scleractinia</taxon>
        <taxon>Astrocoeniina</taxon>
        <taxon>Pocilloporidae</taxon>
        <taxon>Pocillopora</taxon>
    </lineage>
</organism>
<name>A0A3M6THN8_POCDA</name>
<dbReference type="EMBL" id="RCHS01003559">
    <property type="protein sequence ID" value="RMX40927.1"/>
    <property type="molecule type" value="Genomic_DNA"/>
</dbReference>